<evidence type="ECO:0000256" key="3">
    <source>
        <dbReference type="ARBA" id="ARBA00023319"/>
    </source>
</evidence>
<evidence type="ECO:0000256" key="4">
    <source>
        <dbReference type="SAM" id="MobiDB-lite"/>
    </source>
</evidence>
<keyword evidence="2" id="KW-1015">Disulfide bond</keyword>
<keyword evidence="8" id="KW-1185">Reference proteome</keyword>
<feature type="signal peptide" evidence="5">
    <location>
        <begin position="1"/>
        <end position="20"/>
    </location>
</feature>
<dbReference type="AlphaFoldDB" id="A0A8C9GKV4"/>
<dbReference type="Proteomes" id="UP000694416">
    <property type="component" value="Unplaced"/>
</dbReference>
<dbReference type="InterPro" id="IPR050412">
    <property type="entry name" value="Ig-like_Receptors_ImmuneReg"/>
</dbReference>
<feature type="compositionally biased region" description="Basic and acidic residues" evidence="4">
    <location>
        <begin position="381"/>
        <end position="398"/>
    </location>
</feature>
<protein>
    <recommendedName>
        <fullName evidence="6">Immunoglobulin domain-containing protein</fullName>
    </recommendedName>
</protein>
<dbReference type="Ensembl" id="ENSPTET00000010344.1">
    <property type="protein sequence ID" value="ENSPTEP00000006741.1"/>
    <property type="gene ID" value="ENSPTEG00000007680.1"/>
</dbReference>
<evidence type="ECO:0000313" key="8">
    <source>
        <dbReference type="Proteomes" id="UP000694416"/>
    </source>
</evidence>
<evidence type="ECO:0000313" key="7">
    <source>
        <dbReference type="Ensembl" id="ENSPTEP00000006741.1"/>
    </source>
</evidence>
<dbReference type="InterPro" id="IPR013783">
    <property type="entry name" value="Ig-like_fold"/>
</dbReference>
<feature type="domain" description="Immunoglobulin" evidence="6">
    <location>
        <begin position="22"/>
        <end position="109"/>
    </location>
</feature>
<feature type="region of interest" description="Disordered" evidence="4">
    <location>
        <begin position="538"/>
        <end position="599"/>
    </location>
</feature>
<name>A0A8C9GKV4_9PRIM</name>
<dbReference type="GO" id="GO:0002764">
    <property type="term" value="P:immune response-regulating signaling pathway"/>
    <property type="evidence" value="ECO:0007669"/>
    <property type="project" value="TreeGrafter"/>
</dbReference>
<dbReference type="GO" id="GO:0032396">
    <property type="term" value="F:inhibitory MHC class I receptor activity"/>
    <property type="evidence" value="ECO:0007669"/>
    <property type="project" value="TreeGrafter"/>
</dbReference>
<proteinExistence type="predicted"/>
<organism evidence="7 8">
    <name type="scientific">Piliocolobus tephrosceles</name>
    <name type="common">Ugandan red Colobus</name>
    <dbReference type="NCBI Taxonomy" id="591936"/>
    <lineage>
        <taxon>Eukaryota</taxon>
        <taxon>Metazoa</taxon>
        <taxon>Chordata</taxon>
        <taxon>Craniata</taxon>
        <taxon>Vertebrata</taxon>
        <taxon>Euteleostomi</taxon>
        <taxon>Mammalia</taxon>
        <taxon>Eutheria</taxon>
        <taxon>Euarchontoglires</taxon>
        <taxon>Primates</taxon>
        <taxon>Haplorrhini</taxon>
        <taxon>Catarrhini</taxon>
        <taxon>Cercopithecidae</taxon>
        <taxon>Colobinae</taxon>
        <taxon>Piliocolobus</taxon>
    </lineage>
</organism>
<dbReference type="PANTHER" id="PTHR11738:SF86">
    <property type="entry name" value="LEUKOCYTE IMMUNOGLOBULIN-LIKE RECEPTOR SUBFAMILY A MEMBER 2"/>
    <property type="match status" value="1"/>
</dbReference>
<reference evidence="7" key="1">
    <citation type="submission" date="2025-08" db="UniProtKB">
        <authorList>
            <consortium name="Ensembl"/>
        </authorList>
    </citation>
    <scope>IDENTIFICATION</scope>
</reference>
<reference evidence="7" key="2">
    <citation type="submission" date="2025-09" db="UniProtKB">
        <authorList>
            <consortium name="Ensembl"/>
        </authorList>
    </citation>
    <scope>IDENTIFICATION</scope>
</reference>
<keyword evidence="1 5" id="KW-0732">Signal</keyword>
<dbReference type="GO" id="GO:0019221">
    <property type="term" value="P:cytokine-mediated signaling pathway"/>
    <property type="evidence" value="ECO:0007669"/>
    <property type="project" value="TreeGrafter"/>
</dbReference>
<evidence type="ECO:0000256" key="2">
    <source>
        <dbReference type="ARBA" id="ARBA00023157"/>
    </source>
</evidence>
<keyword evidence="3" id="KW-0393">Immunoglobulin domain</keyword>
<feature type="domain" description="Immunoglobulin" evidence="6">
    <location>
        <begin position="245"/>
        <end position="333"/>
    </location>
</feature>
<dbReference type="Pfam" id="PF13895">
    <property type="entry name" value="Ig_2"/>
    <property type="match status" value="2"/>
</dbReference>
<feature type="region of interest" description="Disordered" evidence="4">
    <location>
        <begin position="351"/>
        <end position="413"/>
    </location>
</feature>
<dbReference type="PANTHER" id="PTHR11738">
    <property type="entry name" value="MHC CLASS I NK CELL RECEPTOR"/>
    <property type="match status" value="1"/>
</dbReference>
<dbReference type="Gene3D" id="2.60.40.10">
    <property type="entry name" value="Immunoglobulins"/>
    <property type="match status" value="4"/>
</dbReference>
<evidence type="ECO:0000259" key="6">
    <source>
        <dbReference type="SMART" id="SM00409"/>
    </source>
</evidence>
<dbReference type="InterPro" id="IPR036179">
    <property type="entry name" value="Ig-like_dom_sf"/>
</dbReference>
<dbReference type="InterPro" id="IPR003599">
    <property type="entry name" value="Ig_sub"/>
</dbReference>
<accession>A0A8C9GKV4</accession>
<evidence type="ECO:0000256" key="5">
    <source>
        <dbReference type="SAM" id="SignalP"/>
    </source>
</evidence>
<feature type="chain" id="PRO_5034404424" description="Immunoglobulin domain-containing protein" evidence="5">
    <location>
        <begin position="21"/>
        <end position="599"/>
    </location>
</feature>
<dbReference type="SUPFAM" id="SSF48726">
    <property type="entry name" value="Immunoglobulin"/>
    <property type="match status" value="4"/>
</dbReference>
<dbReference type="CDD" id="cd05751">
    <property type="entry name" value="IgC2_D1_LILR_KIR_like"/>
    <property type="match status" value="1"/>
</dbReference>
<sequence>MTAILVLLICLGTLPKPTLWAEPGSMISQGSPVTLRCQGSRQVQEYRLYREKNPAYWVRQIQQELVKKGYFPIGFITSEHAGLGLGYRCQYYSHTHSSEPSDPLQLVVTGAYSKPTLSALPSPVVASGGNVTLQCVSQVAHDSFFLCKEGEDEHPQCLNSQPRTRGSSWAVFSVGPVSPSRRWSYRCYGYDSRPPYVWSLPSDLLELLVPGEKFSALPGGSLRVAPGNRDHLFPGVSKKPSLSVQPGPVVALGEKLTLQCGSDAGYDRFVLYKEGERDFLQRSGWQPQAGLSQANFSLDPVRGSHRGRYRCYGAHNLSSEWSAPSDPLDILISGEEPSGFSQGPRLCTGPAGGAQVVTAGMRGGGTKGGRDRQRQGMGRGGDSEKTETETEGPRERPGEVSAQSKVGAPHPSFFSPGQIYDTVSLSVQPGPTVASGENVTLLCQSQGQFHTFLLTKEGAAHPPLRLRSEHRAPKYQAEFPMSLVTSAHAGTYRCYGSLSYNSYLLTHPSDPLELVVSGEGPDPVLSELKGSAQVLPQESSGLGWSERGSERGLARGGLTLRGEEDNRALPGMPTLSGTASIMKRRGGWREGPEEATGPM</sequence>
<feature type="domain" description="Immunoglobulin" evidence="6">
    <location>
        <begin position="120"/>
        <end position="210"/>
    </location>
</feature>
<evidence type="ECO:0000256" key="1">
    <source>
        <dbReference type="ARBA" id="ARBA00022729"/>
    </source>
</evidence>
<dbReference type="GO" id="GO:0005886">
    <property type="term" value="C:plasma membrane"/>
    <property type="evidence" value="ECO:0007669"/>
    <property type="project" value="UniProtKB-SubCell"/>
</dbReference>
<feature type="domain" description="Immunoglobulin" evidence="6">
    <location>
        <begin position="428"/>
        <end position="517"/>
    </location>
</feature>
<dbReference type="FunFam" id="2.60.40.10:FF:000049">
    <property type="entry name" value="Leukocyte immunoglobulin-like receptor subfamily B member 1"/>
    <property type="match status" value="4"/>
</dbReference>
<dbReference type="SMART" id="SM00409">
    <property type="entry name" value="IG"/>
    <property type="match status" value="4"/>
</dbReference>